<evidence type="ECO:0000259" key="1">
    <source>
        <dbReference type="Pfam" id="PF23055"/>
    </source>
</evidence>
<gene>
    <name evidence="2" type="ORF">CM83_3169</name>
</gene>
<proteinExistence type="predicted"/>
<dbReference type="EMBL" id="GBHO01005752">
    <property type="protein sequence ID" value="JAG37852.1"/>
    <property type="molecule type" value="Transcribed_RNA"/>
</dbReference>
<dbReference type="AlphaFoldDB" id="A0A0A9YXV9"/>
<feature type="non-terminal residue" evidence="2">
    <location>
        <position position="1"/>
    </location>
</feature>
<organism evidence="2">
    <name type="scientific">Lygus hesperus</name>
    <name type="common">Western plant bug</name>
    <dbReference type="NCBI Taxonomy" id="30085"/>
    <lineage>
        <taxon>Eukaryota</taxon>
        <taxon>Metazoa</taxon>
        <taxon>Ecdysozoa</taxon>
        <taxon>Arthropoda</taxon>
        <taxon>Hexapoda</taxon>
        <taxon>Insecta</taxon>
        <taxon>Pterygota</taxon>
        <taxon>Neoptera</taxon>
        <taxon>Paraneoptera</taxon>
        <taxon>Hemiptera</taxon>
        <taxon>Heteroptera</taxon>
        <taxon>Panheteroptera</taxon>
        <taxon>Cimicomorpha</taxon>
        <taxon>Miridae</taxon>
        <taxon>Mirini</taxon>
        <taxon>Lygus</taxon>
    </lineage>
</organism>
<feature type="domain" description="DUF7041" evidence="1">
    <location>
        <begin position="20"/>
        <end position="103"/>
    </location>
</feature>
<dbReference type="InterPro" id="IPR055469">
    <property type="entry name" value="DUF7041"/>
</dbReference>
<sequence length="108" mass="12831">LIVDLDEEGDEVARLSVKKLPPVWRKNINVWFMQVEAIFRTSRIRKENTKFDHILATLDADIAEMISVYLNKPRSEKPYTELKERLIQEFQETDQRRTTRLLTELELG</sequence>
<feature type="non-terminal residue" evidence="2">
    <location>
        <position position="108"/>
    </location>
</feature>
<dbReference type="PANTHER" id="PTHR33327">
    <property type="entry name" value="ENDONUCLEASE"/>
    <property type="match status" value="1"/>
</dbReference>
<protein>
    <recommendedName>
        <fullName evidence="1">DUF7041 domain-containing protein</fullName>
    </recommendedName>
</protein>
<reference evidence="2" key="2">
    <citation type="submission" date="2014-07" db="EMBL/GenBank/DDBJ databases">
        <authorList>
            <person name="Hull J."/>
        </authorList>
    </citation>
    <scope>NUCLEOTIDE SEQUENCE</scope>
</reference>
<dbReference type="PANTHER" id="PTHR33327:SF3">
    <property type="entry name" value="RNA-DIRECTED DNA POLYMERASE"/>
    <property type="match status" value="1"/>
</dbReference>
<reference evidence="2" key="1">
    <citation type="journal article" date="2014" name="PLoS ONE">
        <title>Transcriptome-Based Identification of ABC Transporters in the Western Tarnished Plant Bug Lygus hesperus.</title>
        <authorList>
            <person name="Hull J.J."/>
            <person name="Chaney K."/>
            <person name="Geib S.M."/>
            <person name="Fabrick J.A."/>
            <person name="Brent C.S."/>
            <person name="Walsh D."/>
            <person name="Lavine L.C."/>
        </authorList>
    </citation>
    <scope>NUCLEOTIDE SEQUENCE</scope>
</reference>
<dbReference type="Pfam" id="PF23055">
    <property type="entry name" value="DUF7041"/>
    <property type="match status" value="1"/>
</dbReference>
<name>A0A0A9YXV9_LYGHE</name>
<accession>A0A0A9YXV9</accession>
<evidence type="ECO:0000313" key="2">
    <source>
        <dbReference type="EMBL" id="JAG37852.1"/>
    </source>
</evidence>